<dbReference type="InterPro" id="IPR017896">
    <property type="entry name" value="4Fe4S_Fe-S-bd"/>
</dbReference>
<reference evidence="10" key="1">
    <citation type="submission" date="2016-10" db="EMBL/GenBank/DDBJ databases">
        <authorList>
            <person name="Varghese N."/>
            <person name="Submissions S."/>
        </authorList>
    </citation>
    <scope>NUCLEOTIDE SEQUENCE [LARGE SCALE GENOMIC DNA]</scope>
    <source>
        <strain evidence="10">DSM 5918</strain>
    </source>
</reference>
<dbReference type="RefSeq" id="WP_092373961.1">
    <property type="nucleotide sequence ID" value="NZ_FORX01000006.1"/>
</dbReference>
<organism evidence="9 10">
    <name type="scientific">Desulfomicrobium apsheronum</name>
    <dbReference type="NCBI Taxonomy" id="52560"/>
    <lineage>
        <taxon>Bacteria</taxon>
        <taxon>Pseudomonadati</taxon>
        <taxon>Thermodesulfobacteriota</taxon>
        <taxon>Desulfovibrionia</taxon>
        <taxon>Desulfovibrionales</taxon>
        <taxon>Desulfomicrobiaceae</taxon>
        <taxon>Desulfomicrobium</taxon>
    </lineage>
</organism>
<proteinExistence type="predicted"/>
<keyword evidence="5" id="KW-0249">Electron transport</keyword>
<keyword evidence="7" id="KW-0411">Iron-sulfur</keyword>
<keyword evidence="3" id="KW-0479">Metal-binding</keyword>
<sequence length="185" mass="20596">MKQLSLAIDLDRCIGCKTCVAACRNYHGLVDHASAVPGMMPYYLRVESDRQGTYPEIAIRSWVMPCQHCKNAACIKACKAEAIVKDEQTGIVRILADKCTGSRACIEACPYGVIQFDAARNKAHKCDLCWDRVHMGEKPVCAEVCLTDAIRFGEKEILKMELEAEGKEIVKKMSAQSMIYFRTPG</sequence>
<dbReference type="PROSITE" id="PS51379">
    <property type="entry name" value="4FE4S_FER_2"/>
    <property type="match status" value="2"/>
</dbReference>
<dbReference type="Pfam" id="PF13247">
    <property type="entry name" value="Fer4_11"/>
    <property type="match status" value="1"/>
</dbReference>
<evidence type="ECO:0000256" key="7">
    <source>
        <dbReference type="ARBA" id="ARBA00023014"/>
    </source>
</evidence>
<evidence type="ECO:0000313" key="10">
    <source>
        <dbReference type="Proteomes" id="UP000198635"/>
    </source>
</evidence>
<accession>A0A1I3TY92</accession>
<keyword evidence="6" id="KW-0408">Iron</keyword>
<dbReference type="AlphaFoldDB" id="A0A1I3TY92"/>
<keyword evidence="1" id="KW-0813">Transport</keyword>
<keyword evidence="4" id="KW-0677">Repeat</keyword>
<keyword evidence="10" id="KW-1185">Reference proteome</keyword>
<evidence type="ECO:0000256" key="4">
    <source>
        <dbReference type="ARBA" id="ARBA00022737"/>
    </source>
</evidence>
<protein>
    <submittedName>
        <fullName evidence="9">Polysulfide reductase chain B</fullName>
    </submittedName>
</protein>
<dbReference type="STRING" id="52560.SAMN04488082_106111"/>
<dbReference type="Proteomes" id="UP000198635">
    <property type="component" value="Unassembled WGS sequence"/>
</dbReference>
<feature type="domain" description="4Fe-4S ferredoxin-type" evidence="8">
    <location>
        <begin position="4"/>
        <end position="32"/>
    </location>
</feature>
<dbReference type="Gene3D" id="3.30.70.20">
    <property type="match status" value="2"/>
</dbReference>
<evidence type="ECO:0000256" key="2">
    <source>
        <dbReference type="ARBA" id="ARBA00022485"/>
    </source>
</evidence>
<evidence type="ECO:0000259" key="8">
    <source>
        <dbReference type="PROSITE" id="PS51379"/>
    </source>
</evidence>
<dbReference type="Pfam" id="PF12797">
    <property type="entry name" value="Fer4_2"/>
    <property type="match status" value="1"/>
</dbReference>
<dbReference type="SUPFAM" id="SSF54862">
    <property type="entry name" value="4Fe-4S ferredoxins"/>
    <property type="match status" value="1"/>
</dbReference>
<evidence type="ECO:0000256" key="3">
    <source>
        <dbReference type="ARBA" id="ARBA00022723"/>
    </source>
</evidence>
<dbReference type="OrthoDB" id="9789030at2"/>
<dbReference type="GO" id="GO:0051539">
    <property type="term" value="F:4 iron, 4 sulfur cluster binding"/>
    <property type="evidence" value="ECO:0007669"/>
    <property type="project" value="UniProtKB-KW"/>
</dbReference>
<dbReference type="EMBL" id="FORX01000006">
    <property type="protein sequence ID" value="SFJ74497.1"/>
    <property type="molecule type" value="Genomic_DNA"/>
</dbReference>
<dbReference type="PANTHER" id="PTHR43177:SF5">
    <property type="entry name" value="ANAEROBIC DIMETHYL SULFOXIDE REDUCTASE CHAIN B-RELATED"/>
    <property type="match status" value="1"/>
</dbReference>
<evidence type="ECO:0000256" key="1">
    <source>
        <dbReference type="ARBA" id="ARBA00022448"/>
    </source>
</evidence>
<name>A0A1I3TY92_9BACT</name>
<evidence type="ECO:0000256" key="6">
    <source>
        <dbReference type="ARBA" id="ARBA00023004"/>
    </source>
</evidence>
<gene>
    <name evidence="9" type="ORF">SAMN04488082_106111</name>
</gene>
<keyword evidence="2" id="KW-0004">4Fe-4S</keyword>
<dbReference type="InterPro" id="IPR050954">
    <property type="entry name" value="ET_IronSulfur_Cluster-Binding"/>
</dbReference>
<dbReference type="GO" id="GO:0046872">
    <property type="term" value="F:metal ion binding"/>
    <property type="evidence" value="ECO:0007669"/>
    <property type="project" value="UniProtKB-KW"/>
</dbReference>
<evidence type="ECO:0000313" key="9">
    <source>
        <dbReference type="EMBL" id="SFJ74497.1"/>
    </source>
</evidence>
<dbReference type="PANTHER" id="PTHR43177">
    <property type="entry name" value="PROTEIN NRFC"/>
    <property type="match status" value="1"/>
</dbReference>
<feature type="domain" description="4Fe-4S ferredoxin-type" evidence="8">
    <location>
        <begin position="90"/>
        <end position="119"/>
    </location>
</feature>
<evidence type="ECO:0000256" key="5">
    <source>
        <dbReference type="ARBA" id="ARBA00022982"/>
    </source>
</evidence>